<accession>A0A9X3MVR5</accession>
<keyword evidence="3" id="KW-0521">NADP</keyword>
<proteinExistence type="inferred from homology"/>
<evidence type="ECO:0000256" key="4">
    <source>
        <dbReference type="ARBA" id="ARBA00023002"/>
    </source>
</evidence>
<dbReference type="GO" id="GO:0005997">
    <property type="term" value="P:xylulose metabolic process"/>
    <property type="evidence" value="ECO:0007669"/>
    <property type="project" value="TreeGrafter"/>
</dbReference>
<dbReference type="InterPro" id="IPR002347">
    <property type="entry name" value="SDR_fam"/>
</dbReference>
<evidence type="ECO:0000313" key="6">
    <source>
        <dbReference type="Proteomes" id="UP001149140"/>
    </source>
</evidence>
<dbReference type="FunFam" id="3.40.50.720:FF:000084">
    <property type="entry name" value="Short-chain dehydrogenase reductase"/>
    <property type="match status" value="1"/>
</dbReference>
<keyword evidence="4" id="KW-0560">Oxidoreductase</keyword>
<evidence type="ECO:0000256" key="2">
    <source>
        <dbReference type="ARBA" id="ARBA00011881"/>
    </source>
</evidence>
<reference evidence="5" key="1">
    <citation type="submission" date="2022-10" db="EMBL/GenBank/DDBJ databases">
        <title>The WGS of Solirubrobacter ginsenosidimutans DSM 21036.</title>
        <authorList>
            <person name="Jiang Z."/>
        </authorList>
    </citation>
    <scope>NUCLEOTIDE SEQUENCE</scope>
    <source>
        <strain evidence="5">DSM 21036</strain>
    </source>
</reference>
<dbReference type="PROSITE" id="PS00061">
    <property type="entry name" value="ADH_SHORT"/>
    <property type="match status" value="1"/>
</dbReference>
<dbReference type="AlphaFoldDB" id="A0A9X3MVR5"/>
<comment type="similarity">
    <text evidence="1">Belongs to the short-chain dehydrogenases/reductases (SDR) family.</text>
</comment>
<dbReference type="EMBL" id="JAPDOD010000016">
    <property type="protein sequence ID" value="MDA0162140.1"/>
    <property type="molecule type" value="Genomic_DNA"/>
</dbReference>
<dbReference type="GO" id="GO:0004090">
    <property type="term" value="F:carbonyl reductase (NADPH) activity"/>
    <property type="evidence" value="ECO:0007669"/>
    <property type="project" value="TreeGrafter"/>
</dbReference>
<sequence length="236" mass="23929">MTSFALTGQAALVTGAGRGLGRAIAGALAAAGANVTAVARTAADLETLDGCRALPCDVTDPDAVRALPEADILVVSAGTNVPEPFLEVEGETFDLILDLNLRAAFFTAQAVARGMAARGRGSIVFVSSQMGHVGAANRTVYCASKHALEGLTKALAVELAPRGVRVNAVAPTYIRTPMTAPFFADAAFESATEAAIPLGRIGEPADVTGAVVFLCSPAARLITGTSLVVDGGYTAQ</sequence>
<dbReference type="InterPro" id="IPR020904">
    <property type="entry name" value="Sc_DH/Rdtase_CS"/>
</dbReference>
<dbReference type="PANTHER" id="PTHR44252">
    <property type="entry name" value="D-ERYTHRULOSE REDUCTASE"/>
    <property type="match status" value="1"/>
</dbReference>
<dbReference type="RefSeq" id="WP_270041377.1">
    <property type="nucleotide sequence ID" value="NZ_JAPDOD010000016.1"/>
</dbReference>
<dbReference type="PANTHER" id="PTHR44252:SF3">
    <property type="entry name" value="D-ERYTHRULOSE REDUCTASE-RELATED"/>
    <property type="match status" value="1"/>
</dbReference>
<gene>
    <name evidence="5" type="ORF">OM076_17840</name>
</gene>
<name>A0A9X3MVR5_9ACTN</name>
<dbReference type="GO" id="GO:0050038">
    <property type="term" value="F:L-xylulose reductase (NADPH) activity"/>
    <property type="evidence" value="ECO:0007669"/>
    <property type="project" value="TreeGrafter"/>
</dbReference>
<organism evidence="5 6">
    <name type="scientific">Solirubrobacter ginsenosidimutans</name>
    <dbReference type="NCBI Taxonomy" id="490573"/>
    <lineage>
        <taxon>Bacteria</taxon>
        <taxon>Bacillati</taxon>
        <taxon>Actinomycetota</taxon>
        <taxon>Thermoleophilia</taxon>
        <taxon>Solirubrobacterales</taxon>
        <taxon>Solirubrobacteraceae</taxon>
        <taxon>Solirubrobacter</taxon>
    </lineage>
</organism>
<evidence type="ECO:0000256" key="1">
    <source>
        <dbReference type="ARBA" id="ARBA00006484"/>
    </source>
</evidence>
<comment type="subunit">
    <text evidence="2">Homotetramer.</text>
</comment>
<protein>
    <submittedName>
        <fullName evidence="5">SDR family oxidoreductase</fullName>
    </submittedName>
</protein>
<comment type="caution">
    <text evidence="5">The sequence shown here is derived from an EMBL/GenBank/DDBJ whole genome shotgun (WGS) entry which is preliminary data.</text>
</comment>
<dbReference type="InterPro" id="IPR051737">
    <property type="entry name" value="L-xylulose/Carbonyl_redctase"/>
</dbReference>
<dbReference type="Pfam" id="PF13561">
    <property type="entry name" value="adh_short_C2"/>
    <property type="match status" value="1"/>
</dbReference>
<dbReference type="SUPFAM" id="SSF51735">
    <property type="entry name" value="NAD(P)-binding Rossmann-fold domains"/>
    <property type="match status" value="1"/>
</dbReference>
<dbReference type="GO" id="GO:0006006">
    <property type="term" value="P:glucose metabolic process"/>
    <property type="evidence" value="ECO:0007669"/>
    <property type="project" value="TreeGrafter"/>
</dbReference>
<dbReference type="PRINTS" id="PR00081">
    <property type="entry name" value="GDHRDH"/>
</dbReference>
<evidence type="ECO:0000313" key="5">
    <source>
        <dbReference type="EMBL" id="MDA0162140.1"/>
    </source>
</evidence>
<dbReference type="PRINTS" id="PR00080">
    <property type="entry name" value="SDRFAMILY"/>
</dbReference>
<dbReference type="InterPro" id="IPR036291">
    <property type="entry name" value="NAD(P)-bd_dom_sf"/>
</dbReference>
<dbReference type="Gene3D" id="3.40.50.720">
    <property type="entry name" value="NAD(P)-binding Rossmann-like Domain"/>
    <property type="match status" value="1"/>
</dbReference>
<keyword evidence="6" id="KW-1185">Reference proteome</keyword>
<dbReference type="Proteomes" id="UP001149140">
    <property type="component" value="Unassembled WGS sequence"/>
</dbReference>
<evidence type="ECO:0000256" key="3">
    <source>
        <dbReference type="ARBA" id="ARBA00022857"/>
    </source>
</evidence>